<sequence>MILQSLEVTDITGEVHVFTPFPFEGMSIVPLTSTFSIICDNKLNTHVFVYMSEEEIWAKAEEREPVKRKDFIFLFPKKYEFLDI</sequence>
<protein>
    <submittedName>
        <fullName evidence="1">Uncharacterized protein</fullName>
    </submittedName>
</protein>
<organism evidence="1">
    <name type="scientific">marine sediment metagenome</name>
    <dbReference type="NCBI Taxonomy" id="412755"/>
    <lineage>
        <taxon>unclassified sequences</taxon>
        <taxon>metagenomes</taxon>
        <taxon>ecological metagenomes</taxon>
    </lineage>
</organism>
<proteinExistence type="predicted"/>
<dbReference type="AlphaFoldDB" id="A0A0F9JIH2"/>
<accession>A0A0F9JIH2</accession>
<gene>
    <name evidence="1" type="ORF">LCGC14_1451380</name>
</gene>
<name>A0A0F9JIH2_9ZZZZ</name>
<evidence type="ECO:0000313" key="1">
    <source>
        <dbReference type="EMBL" id="KKM69368.1"/>
    </source>
</evidence>
<reference evidence="1" key="1">
    <citation type="journal article" date="2015" name="Nature">
        <title>Complex archaea that bridge the gap between prokaryotes and eukaryotes.</title>
        <authorList>
            <person name="Spang A."/>
            <person name="Saw J.H."/>
            <person name="Jorgensen S.L."/>
            <person name="Zaremba-Niedzwiedzka K."/>
            <person name="Martijn J."/>
            <person name="Lind A.E."/>
            <person name="van Eijk R."/>
            <person name="Schleper C."/>
            <person name="Guy L."/>
            <person name="Ettema T.J."/>
        </authorList>
    </citation>
    <scope>NUCLEOTIDE SEQUENCE</scope>
</reference>
<dbReference type="EMBL" id="LAZR01010002">
    <property type="protein sequence ID" value="KKM69368.1"/>
    <property type="molecule type" value="Genomic_DNA"/>
</dbReference>
<comment type="caution">
    <text evidence="1">The sequence shown here is derived from an EMBL/GenBank/DDBJ whole genome shotgun (WGS) entry which is preliminary data.</text>
</comment>